<evidence type="ECO:0000256" key="3">
    <source>
        <dbReference type="ARBA" id="ARBA00022692"/>
    </source>
</evidence>
<evidence type="ECO:0000256" key="1">
    <source>
        <dbReference type="ARBA" id="ARBA00004651"/>
    </source>
</evidence>
<keyword evidence="5 6" id="KW-0472">Membrane</keyword>
<evidence type="ECO:0000256" key="4">
    <source>
        <dbReference type="ARBA" id="ARBA00022989"/>
    </source>
</evidence>
<dbReference type="PANTHER" id="PTHR30572">
    <property type="entry name" value="MEMBRANE COMPONENT OF TRANSPORTER-RELATED"/>
    <property type="match status" value="1"/>
</dbReference>
<comment type="subcellular location">
    <subcellularLocation>
        <location evidence="1">Cell membrane</location>
        <topology evidence="1">Multi-pass membrane protein</topology>
    </subcellularLocation>
</comment>
<feature type="transmembrane region" description="Helical" evidence="6">
    <location>
        <begin position="359"/>
        <end position="382"/>
    </location>
</feature>
<keyword evidence="10" id="KW-1185">Reference proteome</keyword>
<dbReference type="InterPro" id="IPR047699">
    <property type="entry name" value="Permease_put_prefix"/>
</dbReference>
<proteinExistence type="predicted"/>
<protein>
    <submittedName>
        <fullName evidence="9">ABC transporter permease</fullName>
    </submittedName>
</protein>
<accession>A0ABT8KL81</accession>
<feature type="transmembrane region" description="Helical" evidence="6">
    <location>
        <begin position="780"/>
        <end position="808"/>
    </location>
</feature>
<evidence type="ECO:0000259" key="8">
    <source>
        <dbReference type="Pfam" id="PF12704"/>
    </source>
</evidence>
<dbReference type="EMBL" id="JAUJEA010000002">
    <property type="protein sequence ID" value="MDN5200993.1"/>
    <property type="molecule type" value="Genomic_DNA"/>
</dbReference>
<dbReference type="PANTHER" id="PTHR30572:SF18">
    <property type="entry name" value="ABC-TYPE MACROLIDE FAMILY EXPORT SYSTEM PERMEASE COMPONENT 2"/>
    <property type="match status" value="1"/>
</dbReference>
<feature type="domain" description="MacB-like periplasmic core" evidence="8">
    <location>
        <begin position="95"/>
        <end position="320"/>
    </location>
</feature>
<dbReference type="NCBIfam" id="NF038404">
    <property type="entry name" value="perm_prefix_2"/>
    <property type="match status" value="1"/>
</dbReference>
<feature type="domain" description="ABC3 transporter permease C-terminal" evidence="7">
    <location>
        <begin position="366"/>
        <end position="481"/>
    </location>
</feature>
<dbReference type="RefSeq" id="WP_346751023.1">
    <property type="nucleotide sequence ID" value="NZ_JAUJEA010000002.1"/>
</dbReference>
<dbReference type="InterPro" id="IPR025857">
    <property type="entry name" value="MacB_PCD"/>
</dbReference>
<dbReference type="InterPro" id="IPR050250">
    <property type="entry name" value="Macrolide_Exporter_MacB"/>
</dbReference>
<evidence type="ECO:0000256" key="2">
    <source>
        <dbReference type="ARBA" id="ARBA00022475"/>
    </source>
</evidence>
<dbReference type="Pfam" id="PF12704">
    <property type="entry name" value="MacB_PCD"/>
    <property type="match status" value="2"/>
</dbReference>
<feature type="transmembrane region" description="Helical" evidence="6">
    <location>
        <begin position="454"/>
        <end position="476"/>
    </location>
</feature>
<gene>
    <name evidence="9" type="ORF">QQ008_06465</name>
</gene>
<evidence type="ECO:0000313" key="9">
    <source>
        <dbReference type="EMBL" id="MDN5200993.1"/>
    </source>
</evidence>
<organism evidence="9 10">
    <name type="scientific">Splendidivirga corallicola</name>
    <dbReference type="NCBI Taxonomy" id="3051826"/>
    <lineage>
        <taxon>Bacteria</taxon>
        <taxon>Pseudomonadati</taxon>
        <taxon>Bacteroidota</taxon>
        <taxon>Cytophagia</taxon>
        <taxon>Cytophagales</taxon>
        <taxon>Splendidivirgaceae</taxon>
        <taxon>Splendidivirga</taxon>
    </lineage>
</organism>
<name>A0ABT8KL81_9BACT</name>
<keyword evidence="2" id="KW-1003">Cell membrane</keyword>
<evidence type="ECO:0000259" key="7">
    <source>
        <dbReference type="Pfam" id="PF02687"/>
    </source>
</evidence>
<sequence length="867" mass="98847">MKPSPPHRALKFLRWFCREDYIEEIEGDLTEVFEKQYEQSQTKARRKFTWSVIRYFRPEFIKSFKTSSSANSVAMFRHNFLLAFRQFKRYKGTFLINLVGLSSGLACALLIYLWVNDELNVDKFHEKDDRLYQVMQNFDRPNGVVTGDYTPALLAKALLSEIPEVENATLTNTIYQSNWAKGILSNKDNSINTKGILADSDYLNVFSYNLIQGDKDKVLADKNSIVISERLAKKMFNTSENIIGKALDWESEDLKKVFQVSGIFKNTPLNSTVAFDFILNYDILLDNNPESNEWYSDHAYTYLVLREGTDIRQFNDKIARFLSSKHPLRAKCTLFVQQYSKRYLHGKYENGKQVGDRIVYVRLFSIIALFILLIACINFMNLSSAQASRKMKEIGVKKAIGANRKALIIQFLSESILMSILSMMIAVLCVMLLLPQFNVITGKSLHFTLGTGDMLIMLSIVLFTGLVAGSYPAFYLSGFNPTSVLKGKPNSSLREQWVRKGLVIFQFSLSTIFIVCFLVISKQIELTQTKNLGYDQDNIISFQRHGALDVDDFEVFLSEVKNTPGVVSASNMSGNIIKQINLNVGYSWEGSTREDAEITFPSPEVNYAFIETLGIALKEGRSFSPEYSNETSKLVINEVAAKMIGFKDPIGRYVKRGSQEMQIIGVVKNFHYTSFHEIIKPVFFRFDPIGKTVLVKIKAGTERATIEHLKEIYEKFHPKNPFEFTFLDDDYQSLYEAENRVAILSKYFTIIAIIISCLGLFGLAAFTAERRTKEIGIRKILGASVFGIVRILTSDFTKTIVIAIFISLPISYFLAKNWLDNFAYRIDLQWWLFIGTGLMTLLIAWLTVGIQTIKAARINPTECLKDE</sequence>
<keyword evidence="4 6" id="KW-1133">Transmembrane helix</keyword>
<feature type="transmembrane region" description="Helical" evidence="6">
    <location>
        <begin position="407"/>
        <end position="434"/>
    </location>
</feature>
<feature type="transmembrane region" description="Helical" evidence="6">
    <location>
        <begin position="828"/>
        <end position="848"/>
    </location>
</feature>
<evidence type="ECO:0000313" key="10">
    <source>
        <dbReference type="Proteomes" id="UP001172082"/>
    </source>
</evidence>
<comment type="caution">
    <text evidence="9">The sequence shown here is derived from an EMBL/GenBank/DDBJ whole genome shotgun (WGS) entry which is preliminary data.</text>
</comment>
<feature type="domain" description="ABC3 transporter permease C-terminal" evidence="7">
    <location>
        <begin position="748"/>
        <end position="860"/>
    </location>
</feature>
<evidence type="ECO:0000256" key="6">
    <source>
        <dbReference type="SAM" id="Phobius"/>
    </source>
</evidence>
<dbReference type="Pfam" id="PF02687">
    <property type="entry name" value="FtsX"/>
    <property type="match status" value="2"/>
</dbReference>
<feature type="transmembrane region" description="Helical" evidence="6">
    <location>
        <begin position="747"/>
        <end position="768"/>
    </location>
</feature>
<reference evidence="9" key="1">
    <citation type="submission" date="2023-06" db="EMBL/GenBank/DDBJ databases">
        <title>Genomic of Parafulvivirga corallium.</title>
        <authorList>
            <person name="Wang G."/>
        </authorList>
    </citation>
    <scope>NUCLEOTIDE SEQUENCE</scope>
    <source>
        <strain evidence="9">BMA10</strain>
    </source>
</reference>
<keyword evidence="3 6" id="KW-0812">Transmembrane</keyword>
<dbReference type="Proteomes" id="UP001172082">
    <property type="component" value="Unassembled WGS sequence"/>
</dbReference>
<evidence type="ECO:0000256" key="5">
    <source>
        <dbReference type="ARBA" id="ARBA00023136"/>
    </source>
</evidence>
<feature type="transmembrane region" description="Helical" evidence="6">
    <location>
        <begin position="94"/>
        <end position="115"/>
    </location>
</feature>
<feature type="transmembrane region" description="Helical" evidence="6">
    <location>
        <begin position="497"/>
        <end position="520"/>
    </location>
</feature>
<feature type="domain" description="MacB-like periplasmic core" evidence="8">
    <location>
        <begin position="513"/>
        <end position="681"/>
    </location>
</feature>
<dbReference type="InterPro" id="IPR003838">
    <property type="entry name" value="ABC3_permease_C"/>
</dbReference>